<evidence type="ECO:0000259" key="6">
    <source>
        <dbReference type="SMART" id="SM00082"/>
    </source>
</evidence>
<dbReference type="GO" id="GO:0038023">
    <property type="term" value="F:signaling receptor activity"/>
    <property type="evidence" value="ECO:0007669"/>
    <property type="project" value="Ensembl"/>
</dbReference>
<dbReference type="GO" id="GO:1901224">
    <property type="term" value="P:positive regulation of non-canonical NF-kappaB signal transduction"/>
    <property type="evidence" value="ECO:0007669"/>
    <property type="project" value="Ensembl"/>
</dbReference>
<evidence type="ECO:0000256" key="4">
    <source>
        <dbReference type="SAM" id="Phobius"/>
    </source>
</evidence>
<sequence>MKLSWLIIWAGMLLLNQVTVICDESGKNLTSVPTDLLQNVAELNLKNNKITLKHNDTKILMRLSNLTELYLNENMITLLSNNSFYNLAKLVILDISNNYINTVHQAAFAGLYQLTELNLSYNRITQLDSGVFSSLKNLRVLNLQNNLLESFHIKPSFKLTTITLDGNPWNCSCGLLDLQIWLIASNVIMENENNTVCTFPNLKVLSEITHEDITNFFFLSVLKEFPVLGKSWTFLVGVLGFVLSTTLLIFTAIKCPTWYQYLMSYRHRRLEENDPEMFEQEFSADMNSFPAISDTNNEDPIVIFDKTNTSEPEEDGFIEDKYIDTYGTEQS</sequence>
<keyword evidence="4" id="KW-1133">Transmembrane helix</keyword>
<dbReference type="InterPro" id="IPR000483">
    <property type="entry name" value="Cys-rich_flank_reg_C"/>
</dbReference>
<evidence type="ECO:0000313" key="7">
    <source>
        <dbReference type="Ensembl" id="ENSCJPP00005003457.1"/>
    </source>
</evidence>
<evidence type="ECO:0000256" key="1">
    <source>
        <dbReference type="ARBA" id="ARBA00022614"/>
    </source>
</evidence>
<dbReference type="PANTHER" id="PTHR31450">
    <property type="entry name" value="LEUCINE-RICH REPEAT-CONTAINING PROTEIN 19 LRRC19 FAMILY MEMBER"/>
    <property type="match status" value="1"/>
</dbReference>
<evidence type="ECO:0000256" key="2">
    <source>
        <dbReference type="ARBA" id="ARBA00022729"/>
    </source>
</evidence>
<keyword evidence="8" id="KW-1185">Reference proteome</keyword>
<organism evidence="7 8">
    <name type="scientific">Coturnix japonica</name>
    <name type="common">Japanese quail</name>
    <name type="synonym">Coturnix coturnix japonica</name>
    <dbReference type="NCBI Taxonomy" id="93934"/>
    <lineage>
        <taxon>Eukaryota</taxon>
        <taxon>Metazoa</taxon>
        <taxon>Chordata</taxon>
        <taxon>Craniata</taxon>
        <taxon>Vertebrata</taxon>
        <taxon>Euteleostomi</taxon>
        <taxon>Archelosauria</taxon>
        <taxon>Archosauria</taxon>
        <taxon>Dinosauria</taxon>
        <taxon>Saurischia</taxon>
        <taxon>Theropoda</taxon>
        <taxon>Coelurosauria</taxon>
        <taxon>Aves</taxon>
        <taxon>Neognathae</taxon>
        <taxon>Galloanserae</taxon>
        <taxon>Galliformes</taxon>
        <taxon>Phasianidae</taxon>
        <taxon>Perdicinae</taxon>
        <taxon>Coturnix</taxon>
    </lineage>
</organism>
<dbReference type="GO" id="GO:0002224">
    <property type="term" value="P:toll-like receptor signaling pathway"/>
    <property type="evidence" value="ECO:0007669"/>
    <property type="project" value="Ensembl"/>
</dbReference>
<proteinExistence type="predicted"/>
<dbReference type="FunFam" id="3.80.10.10:FF:000732">
    <property type="entry name" value="GD11101"/>
    <property type="match status" value="1"/>
</dbReference>
<keyword evidence="3" id="KW-0677">Repeat</keyword>
<keyword evidence="4" id="KW-0472">Membrane</keyword>
<dbReference type="GeneTree" id="ENSGT00940000161278"/>
<evidence type="ECO:0000313" key="8">
    <source>
        <dbReference type="Proteomes" id="UP000694412"/>
    </source>
</evidence>
<dbReference type="AlphaFoldDB" id="A0A8C2Y673"/>
<keyword evidence="2 5" id="KW-0732">Signal</keyword>
<feature type="domain" description="LRRCT" evidence="6">
    <location>
        <begin position="167"/>
        <end position="215"/>
    </location>
</feature>
<evidence type="ECO:0000256" key="3">
    <source>
        <dbReference type="ARBA" id="ARBA00022737"/>
    </source>
</evidence>
<dbReference type="PROSITE" id="PS51450">
    <property type="entry name" value="LRR"/>
    <property type="match status" value="2"/>
</dbReference>
<accession>A0A8C2Y673</accession>
<dbReference type="SUPFAM" id="SSF52058">
    <property type="entry name" value="L domain-like"/>
    <property type="match status" value="1"/>
</dbReference>
<dbReference type="Ensembl" id="ENSCJPT00005006107.1">
    <property type="protein sequence ID" value="ENSCJPP00005003457.1"/>
    <property type="gene ID" value="ENSCJPG00005003623.1"/>
</dbReference>
<dbReference type="SMART" id="SM00369">
    <property type="entry name" value="LRR_TYP"/>
    <property type="match status" value="4"/>
</dbReference>
<dbReference type="SMART" id="SM00082">
    <property type="entry name" value="LRRCT"/>
    <property type="match status" value="1"/>
</dbReference>
<dbReference type="GO" id="GO:0043123">
    <property type="term" value="P:positive regulation of canonical NF-kappaB signal transduction"/>
    <property type="evidence" value="ECO:0007669"/>
    <property type="project" value="Ensembl"/>
</dbReference>
<feature type="transmembrane region" description="Helical" evidence="4">
    <location>
        <begin position="232"/>
        <end position="253"/>
    </location>
</feature>
<reference evidence="7" key="1">
    <citation type="submission" date="2015-11" db="EMBL/GenBank/DDBJ databases">
        <authorList>
            <consortium name="International Coturnix japonica Genome Analysis Consortium"/>
            <person name="Warren W."/>
            <person name="Burt D.W."/>
            <person name="Antin P.B."/>
            <person name="Lanford R."/>
            <person name="Gros J."/>
            <person name="Wilson R.K."/>
        </authorList>
    </citation>
    <scope>NUCLEOTIDE SEQUENCE [LARGE SCALE GENOMIC DNA]</scope>
</reference>
<name>A0A8C2Y673_COTJA</name>
<dbReference type="GO" id="GO:0001817">
    <property type="term" value="P:regulation of cytokine production"/>
    <property type="evidence" value="ECO:0007669"/>
    <property type="project" value="Ensembl"/>
</dbReference>
<dbReference type="Pfam" id="PF13855">
    <property type="entry name" value="LRR_8"/>
    <property type="match status" value="1"/>
</dbReference>
<reference evidence="7" key="2">
    <citation type="submission" date="2025-08" db="UniProtKB">
        <authorList>
            <consortium name="Ensembl"/>
        </authorList>
    </citation>
    <scope>IDENTIFICATION</scope>
</reference>
<dbReference type="InterPro" id="IPR032675">
    <property type="entry name" value="LRR_dom_sf"/>
</dbReference>
<keyword evidence="1" id="KW-0433">Leucine-rich repeat</keyword>
<evidence type="ECO:0000256" key="5">
    <source>
        <dbReference type="SAM" id="SignalP"/>
    </source>
</evidence>
<dbReference type="Pfam" id="PF15176">
    <property type="entry name" value="LRR19-TM"/>
    <property type="match status" value="1"/>
</dbReference>
<dbReference type="PANTHER" id="PTHR31450:SF4">
    <property type="entry name" value="LEUCINE-RICH REPEAT-CONTAINING PROTEIN 19"/>
    <property type="match status" value="1"/>
</dbReference>
<dbReference type="Proteomes" id="UP000694412">
    <property type="component" value="Chromosome Z"/>
</dbReference>
<reference evidence="7" key="3">
    <citation type="submission" date="2025-09" db="UniProtKB">
        <authorList>
            <consortium name="Ensembl"/>
        </authorList>
    </citation>
    <scope>IDENTIFICATION</scope>
</reference>
<dbReference type="GO" id="GO:0048874">
    <property type="term" value="P:host-mediated modulation of intestinal microbiota composition"/>
    <property type="evidence" value="ECO:0007669"/>
    <property type="project" value="Ensembl"/>
</dbReference>
<dbReference type="Gene3D" id="3.80.10.10">
    <property type="entry name" value="Ribonuclease Inhibitor"/>
    <property type="match status" value="2"/>
</dbReference>
<protein>
    <submittedName>
        <fullName evidence="7">Leucine rich repeat containing 19</fullName>
    </submittedName>
</protein>
<feature type="signal peptide" evidence="5">
    <location>
        <begin position="1"/>
        <end position="22"/>
    </location>
</feature>
<gene>
    <name evidence="7" type="primary">LRRC19</name>
</gene>
<dbReference type="GO" id="GO:0005886">
    <property type="term" value="C:plasma membrane"/>
    <property type="evidence" value="ECO:0007669"/>
    <property type="project" value="Ensembl"/>
</dbReference>
<feature type="chain" id="PRO_5034284047" evidence="5">
    <location>
        <begin position="23"/>
        <end position="331"/>
    </location>
</feature>
<dbReference type="GO" id="GO:0050727">
    <property type="term" value="P:regulation of inflammatory response"/>
    <property type="evidence" value="ECO:0007669"/>
    <property type="project" value="Ensembl"/>
</dbReference>
<dbReference type="InterPro" id="IPR001611">
    <property type="entry name" value="Leu-rich_rpt"/>
</dbReference>
<dbReference type="InterPro" id="IPR003591">
    <property type="entry name" value="Leu-rich_rpt_typical-subtyp"/>
</dbReference>
<keyword evidence="4" id="KW-0812">Transmembrane</keyword>